<organism evidence="1">
    <name type="scientific">marine metagenome</name>
    <dbReference type="NCBI Taxonomy" id="408172"/>
    <lineage>
        <taxon>unclassified sequences</taxon>
        <taxon>metagenomes</taxon>
        <taxon>ecological metagenomes</taxon>
    </lineage>
</organism>
<sequence>MRLIITENPQGKSILMTVLVLLLFGGKASYALTAQKCRTISRFSKPKSLRRCMPQIESVKQGSGYPVL</sequence>
<gene>
    <name evidence="1" type="ORF">METZ01_LOCUS295176</name>
</gene>
<protein>
    <submittedName>
        <fullName evidence="1">Uncharacterized protein</fullName>
    </submittedName>
</protein>
<dbReference type="AlphaFoldDB" id="A0A382M4P2"/>
<name>A0A382M4P2_9ZZZZ</name>
<evidence type="ECO:0000313" key="1">
    <source>
        <dbReference type="EMBL" id="SVC42322.1"/>
    </source>
</evidence>
<reference evidence="1" key="1">
    <citation type="submission" date="2018-05" db="EMBL/GenBank/DDBJ databases">
        <authorList>
            <person name="Lanie J.A."/>
            <person name="Ng W.-L."/>
            <person name="Kazmierczak K.M."/>
            <person name="Andrzejewski T.M."/>
            <person name="Davidsen T.M."/>
            <person name="Wayne K.J."/>
            <person name="Tettelin H."/>
            <person name="Glass J.I."/>
            <person name="Rusch D."/>
            <person name="Podicherti R."/>
            <person name="Tsui H.-C.T."/>
            <person name="Winkler M.E."/>
        </authorList>
    </citation>
    <scope>NUCLEOTIDE SEQUENCE</scope>
</reference>
<dbReference type="EMBL" id="UINC01090405">
    <property type="protein sequence ID" value="SVC42322.1"/>
    <property type="molecule type" value="Genomic_DNA"/>
</dbReference>
<accession>A0A382M4P2</accession>
<proteinExistence type="predicted"/>